<keyword evidence="2" id="KW-1185">Reference proteome</keyword>
<gene>
    <name evidence="1" type="ORF">ACFSM0_00990</name>
</gene>
<protein>
    <recommendedName>
        <fullName evidence="3">Sulfotransferase family protein</fullName>
    </recommendedName>
</protein>
<comment type="caution">
    <text evidence="1">The sequence shown here is derived from an EMBL/GenBank/DDBJ whole genome shotgun (WGS) entry which is preliminary data.</text>
</comment>
<dbReference type="EMBL" id="JBHUIX010000002">
    <property type="protein sequence ID" value="MFD2172654.1"/>
    <property type="molecule type" value="Genomic_DNA"/>
</dbReference>
<evidence type="ECO:0000313" key="2">
    <source>
        <dbReference type="Proteomes" id="UP001597413"/>
    </source>
</evidence>
<name>A0ABW5A3W8_9RHOB</name>
<sequence length="271" mass="29609">MMQVFLHLGFHKTATSSAQAFLHENRELIWPRAALALPGRMRAVSHAVFEHCFARNPRSAEAITAAMRAFLSGLTLGPKRRLIISAENLLGPMPLGLDAAPYPAAGESISALLAAFEMFDWPVEVTLYFSTRAQASWGESIWAHQARKDQLVPFCEDLESFRAGLDQMPLRAQLARICAALPGQKVVSHDVSEFASMRFGAGQPFVDFLSLPRDVQDQFVAVPARNVAPPRAVTEELIALNRADLPDAELAAAKHAVLQRAGLIAPEGETF</sequence>
<evidence type="ECO:0008006" key="3">
    <source>
        <dbReference type="Google" id="ProtNLM"/>
    </source>
</evidence>
<dbReference type="Proteomes" id="UP001597413">
    <property type="component" value="Unassembled WGS sequence"/>
</dbReference>
<evidence type="ECO:0000313" key="1">
    <source>
        <dbReference type="EMBL" id="MFD2172654.1"/>
    </source>
</evidence>
<reference evidence="2" key="1">
    <citation type="journal article" date="2019" name="Int. J. Syst. Evol. Microbiol.">
        <title>The Global Catalogue of Microorganisms (GCM) 10K type strain sequencing project: providing services to taxonomists for standard genome sequencing and annotation.</title>
        <authorList>
            <consortium name="The Broad Institute Genomics Platform"/>
            <consortium name="The Broad Institute Genome Sequencing Center for Infectious Disease"/>
            <person name="Wu L."/>
            <person name="Ma J."/>
        </authorList>
    </citation>
    <scope>NUCLEOTIDE SEQUENCE [LARGE SCALE GENOMIC DNA]</scope>
    <source>
        <strain evidence="2">CCUG 55131</strain>
    </source>
</reference>
<organism evidence="1 2">
    <name type="scientific">Rhodobacter lacus</name>
    <dbReference type="NCBI Taxonomy" id="1641972"/>
    <lineage>
        <taxon>Bacteria</taxon>
        <taxon>Pseudomonadati</taxon>
        <taxon>Pseudomonadota</taxon>
        <taxon>Alphaproteobacteria</taxon>
        <taxon>Rhodobacterales</taxon>
        <taxon>Rhodobacter group</taxon>
        <taxon>Rhodobacter</taxon>
    </lineage>
</organism>
<accession>A0ABW5A3W8</accession>
<proteinExistence type="predicted"/>
<dbReference type="RefSeq" id="WP_377385834.1">
    <property type="nucleotide sequence ID" value="NZ_JBHUIX010000002.1"/>
</dbReference>